<dbReference type="InterPro" id="IPR020472">
    <property type="entry name" value="WD40_PAC1"/>
</dbReference>
<dbReference type="SUPFAM" id="SSF50978">
    <property type="entry name" value="WD40 repeat-like"/>
    <property type="match status" value="1"/>
</dbReference>
<feature type="repeat" description="WD" evidence="8">
    <location>
        <begin position="11"/>
        <end position="53"/>
    </location>
</feature>
<feature type="repeat" description="WD" evidence="8">
    <location>
        <begin position="180"/>
        <end position="221"/>
    </location>
</feature>
<dbReference type="CDD" id="cd00200">
    <property type="entry name" value="WD40"/>
    <property type="match status" value="1"/>
</dbReference>
<sequence>MAKRGYKFQEFVAHAGDVNCLNIGKKSCRVFVTGGNDRAVNLWGFDSSNSLLSLSGHTTSVQSVTFDSAEVLVLAGASNGTIKLWDLEEGKNVRSVTGHRSSCTSVEFHPFGEFFASGSMDTDLKIWDIRKKGSIHTYKGHTRGITTIKFTPDGRWVVTGGEDNIVKLWDLTAGKLLHDFKFHKGMISCIDFHPHEFLLATGSADRTVKFWDLETFELIGSSGPEATGIRSMIFHPDGKSLFCALDEVLKVLSWEPIICHDAVQMGWFSLADLTIYEGKLLGCSYHQSRVGVWIADISLIGPYAIGLGLNKNSLMEPISSHMENSSNGLIGSGTKCNSPLVTGAVGYAVKPKGELGSLPKANECSQSPPQETDSIYSARVSLTSNGLKSRISAVNQIAKKKLDSQFLSSTLNSTPFRAAKVAETSARIPKRSVSIVSSRDISPSTNSSILPNGHIMDLHAVKKPHELAIPVIVPRNHVHRETTDGPRAVNSDADSLACDVIFGSPSHAGKSSCESGCQSQSVVMSFGSSGSITSDLKRGNYSSKSSQVGTAETPAAGDGNCSNIRYVAEKFERSMSLEQLSTVQTDRSEESVCSSNDNCSVKYVRGVAVQLGKTRSLVERFERRESFGHSATDGSSFETKGPVLDSVRNKQLDDDNLICNLLSQNHDVFINSLKSRLTKLQAVRHFWEYNGIKAAVDAVVKLPDHSVQVDLVSVLRGKIDLFTLDLFCCLLPLLHGLVISKTERHIIVSLEMLLELVKVFGQLVWSTISAASFVGVDLHAEERFQRSKQCHHHLERINQILPSERRLTCKACRGIEYASCLKIVHDSWIQVFQGMTLKLRLRLGRLSYCFLNIKIRIFILESYFKKQASPTESLIFHFKMRYFIYNGTPFFFSRASLRR</sequence>
<keyword evidence="2 7" id="KW-0963">Cytoplasm</keyword>
<dbReference type="PRINTS" id="PR00320">
    <property type="entry name" value="GPROTEINBRPT"/>
</dbReference>
<proteinExistence type="inferred from homology"/>
<accession>A0ABD0W530</accession>
<evidence type="ECO:0000259" key="9">
    <source>
        <dbReference type="Pfam" id="PF13925"/>
    </source>
</evidence>
<dbReference type="GO" id="GO:0008017">
    <property type="term" value="F:microtubule binding"/>
    <property type="evidence" value="ECO:0007669"/>
    <property type="project" value="UniProtKB-UniRule"/>
</dbReference>
<evidence type="ECO:0000256" key="6">
    <source>
        <dbReference type="ARBA" id="ARBA00023212"/>
    </source>
</evidence>
<feature type="repeat" description="WD" evidence="8">
    <location>
        <begin position="96"/>
        <end position="137"/>
    </location>
</feature>
<feature type="repeat" description="WD" evidence="8">
    <location>
        <begin position="138"/>
        <end position="179"/>
    </location>
</feature>
<comment type="subcellular location">
    <subcellularLocation>
        <location evidence="1 7">Cytoplasm</location>
        <location evidence="1 7">Cytoskeleton</location>
    </subcellularLocation>
</comment>
<evidence type="ECO:0000313" key="10">
    <source>
        <dbReference type="EMBL" id="KAL0928027.1"/>
    </source>
</evidence>
<dbReference type="PROSITE" id="PS50082">
    <property type="entry name" value="WD_REPEATS_2"/>
    <property type="match status" value="5"/>
</dbReference>
<evidence type="ECO:0000256" key="7">
    <source>
        <dbReference type="HAMAP-Rule" id="MF_03022"/>
    </source>
</evidence>
<dbReference type="InterPro" id="IPR026962">
    <property type="entry name" value="KTNB1"/>
</dbReference>
<comment type="function">
    <text evidence="7">May participate in a complex which severs microtubules in an ATP-dependent manner. Microtubule severing may promote rapid reorganization of cellular microtubule arrays.</text>
</comment>
<keyword evidence="6 7" id="KW-0206">Cytoskeleton</keyword>
<evidence type="ECO:0000256" key="4">
    <source>
        <dbReference type="ARBA" id="ARBA00022701"/>
    </source>
</evidence>
<dbReference type="HAMAP" id="MF_03022">
    <property type="entry name" value="Katanin_p80_B1"/>
    <property type="match status" value="1"/>
</dbReference>
<reference evidence="10 11" key="1">
    <citation type="journal article" date="2024" name="Plant Biotechnol. J.">
        <title>Dendrobium thyrsiflorum genome and its molecular insights into genes involved in important horticultural traits.</title>
        <authorList>
            <person name="Chen B."/>
            <person name="Wang J.Y."/>
            <person name="Zheng P.J."/>
            <person name="Li K.L."/>
            <person name="Liang Y.M."/>
            <person name="Chen X.F."/>
            <person name="Zhang C."/>
            <person name="Zhao X."/>
            <person name="He X."/>
            <person name="Zhang G.Q."/>
            <person name="Liu Z.J."/>
            <person name="Xu Q."/>
        </authorList>
    </citation>
    <scope>NUCLEOTIDE SEQUENCE [LARGE SCALE GENOMIC DNA]</scope>
    <source>
        <strain evidence="10">GZMU011</strain>
    </source>
</reference>
<dbReference type="InterPro" id="IPR015943">
    <property type="entry name" value="WD40/YVTN_repeat-like_dom_sf"/>
</dbReference>
<dbReference type="SMART" id="SM00320">
    <property type="entry name" value="WD40"/>
    <property type="match status" value="6"/>
</dbReference>
<dbReference type="EMBL" id="JANQDX010000002">
    <property type="protein sequence ID" value="KAL0928027.1"/>
    <property type="molecule type" value="Genomic_DNA"/>
</dbReference>
<feature type="repeat" description="WD" evidence="8">
    <location>
        <begin position="54"/>
        <end position="95"/>
    </location>
</feature>
<dbReference type="PROSITE" id="PS00678">
    <property type="entry name" value="WD_REPEATS_1"/>
    <property type="match status" value="3"/>
</dbReference>
<evidence type="ECO:0000256" key="3">
    <source>
        <dbReference type="ARBA" id="ARBA00022574"/>
    </source>
</evidence>
<evidence type="ECO:0000256" key="1">
    <source>
        <dbReference type="ARBA" id="ARBA00004245"/>
    </source>
</evidence>
<keyword evidence="11" id="KW-1185">Reference proteome</keyword>
<dbReference type="GO" id="GO:0051013">
    <property type="term" value="P:microtubule severing"/>
    <property type="evidence" value="ECO:0007669"/>
    <property type="project" value="UniProtKB-UniRule"/>
</dbReference>
<evidence type="ECO:0000256" key="5">
    <source>
        <dbReference type="ARBA" id="ARBA00022737"/>
    </source>
</evidence>
<comment type="caution">
    <text evidence="10">The sequence shown here is derived from an EMBL/GenBank/DDBJ whole genome shotgun (WGS) entry which is preliminary data.</text>
</comment>
<dbReference type="InterPro" id="IPR001680">
    <property type="entry name" value="WD40_rpt"/>
</dbReference>
<dbReference type="Pfam" id="PF13925">
    <property type="entry name" value="Katanin_con80"/>
    <property type="match status" value="1"/>
</dbReference>
<dbReference type="PANTHER" id="PTHR19845:SF17">
    <property type="entry name" value="KATANIN P80 WD40 REPEAT-CONTAINING SUBUNIT B1 HOMOLOG"/>
    <property type="match status" value="1"/>
</dbReference>
<dbReference type="Gene3D" id="2.130.10.10">
    <property type="entry name" value="YVTN repeat-like/Quinoprotein amine dehydrogenase"/>
    <property type="match status" value="2"/>
</dbReference>
<dbReference type="InterPro" id="IPR019775">
    <property type="entry name" value="WD40_repeat_CS"/>
</dbReference>
<keyword evidence="4 7" id="KW-0493">Microtubule</keyword>
<evidence type="ECO:0000256" key="2">
    <source>
        <dbReference type="ARBA" id="ARBA00022490"/>
    </source>
</evidence>
<dbReference type="FunFam" id="2.130.10.10:FF:000462">
    <property type="entry name" value="Katanin p80 WD40 repeat-containing subunit B1"/>
    <property type="match status" value="1"/>
</dbReference>
<dbReference type="AlphaFoldDB" id="A0ABD0W530"/>
<gene>
    <name evidence="10" type="ORF">M5K25_002260</name>
</gene>
<dbReference type="Pfam" id="PF00400">
    <property type="entry name" value="WD40"/>
    <property type="match status" value="5"/>
</dbReference>
<keyword evidence="3 8" id="KW-0853">WD repeat</keyword>
<evidence type="ECO:0000256" key="8">
    <source>
        <dbReference type="PROSITE-ProRule" id="PRU00221"/>
    </source>
</evidence>
<evidence type="ECO:0000313" key="11">
    <source>
        <dbReference type="Proteomes" id="UP001552299"/>
    </source>
</evidence>
<protein>
    <recommendedName>
        <fullName evidence="7">Katanin p80 WD40 repeat-containing subunit B1 homolog</fullName>
    </recommendedName>
</protein>
<dbReference type="GO" id="GO:0005737">
    <property type="term" value="C:cytoplasm"/>
    <property type="evidence" value="ECO:0007669"/>
    <property type="project" value="UniProtKB-UniRule"/>
</dbReference>
<name>A0ABD0W530_DENTH</name>
<organism evidence="10 11">
    <name type="scientific">Dendrobium thyrsiflorum</name>
    <name type="common">Pinecone-like raceme dendrobium</name>
    <name type="synonym">Orchid</name>
    <dbReference type="NCBI Taxonomy" id="117978"/>
    <lineage>
        <taxon>Eukaryota</taxon>
        <taxon>Viridiplantae</taxon>
        <taxon>Streptophyta</taxon>
        <taxon>Embryophyta</taxon>
        <taxon>Tracheophyta</taxon>
        <taxon>Spermatophyta</taxon>
        <taxon>Magnoliopsida</taxon>
        <taxon>Liliopsida</taxon>
        <taxon>Asparagales</taxon>
        <taxon>Orchidaceae</taxon>
        <taxon>Epidendroideae</taxon>
        <taxon>Malaxideae</taxon>
        <taxon>Dendrobiinae</taxon>
        <taxon>Dendrobium</taxon>
    </lineage>
</organism>
<dbReference type="Proteomes" id="UP001552299">
    <property type="component" value="Unassembled WGS sequence"/>
</dbReference>
<feature type="domain" description="Katanin p80 subunit C-terminal" evidence="9">
    <location>
        <begin position="664"/>
        <end position="804"/>
    </location>
</feature>
<dbReference type="PANTHER" id="PTHR19845">
    <property type="entry name" value="KATANIN P80 SUBUNIT"/>
    <property type="match status" value="1"/>
</dbReference>
<dbReference type="InterPro" id="IPR036322">
    <property type="entry name" value="WD40_repeat_dom_sf"/>
</dbReference>
<dbReference type="GO" id="GO:0005874">
    <property type="term" value="C:microtubule"/>
    <property type="evidence" value="ECO:0007669"/>
    <property type="project" value="UniProtKB-KW"/>
</dbReference>
<keyword evidence="5" id="KW-0677">Repeat</keyword>
<dbReference type="PROSITE" id="PS50294">
    <property type="entry name" value="WD_REPEATS_REGION"/>
    <property type="match status" value="4"/>
</dbReference>
<dbReference type="InterPro" id="IPR028021">
    <property type="entry name" value="Katanin_C-terminal"/>
</dbReference>
<comment type="similarity">
    <text evidence="7">Belongs to the WD repeat KATNB1 family.</text>
</comment>
<dbReference type="FunFam" id="2.130.10.10:FF:000626">
    <property type="entry name" value="Katanin p80 WD40 repeat-containing subunit B1 homolog"/>
    <property type="match status" value="1"/>
</dbReference>